<dbReference type="SUPFAM" id="SSF54001">
    <property type="entry name" value="Cysteine proteinases"/>
    <property type="match status" value="1"/>
</dbReference>
<dbReference type="Gene3D" id="1.10.418.20">
    <property type="match status" value="1"/>
</dbReference>
<accession>A0A2U1PZ04</accession>
<dbReference type="PANTHER" id="PTHR46915">
    <property type="entry name" value="UBIQUITIN-LIKE PROTEASE 4-RELATED"/>
    <property type="match status" value="1"/>
</dbReference>
<organism evidence="7 8">
    <name type="scientific">Artemisia annua</name>
    <name type="common">Sweet wormwood</name>
    <dbReference type="NCBI Taxonomy" id="35608"/>
    <lineage>
        <taxon>Eukaryota</taxon>
        <taxon>Viridiplantae</taxon>
        <taxon>Streptophyta</taxon>
        <taxon>Embryophyta</taxon>
        <taxon>Tracheophyta</taxon>
        <taxon>Spermatophyta</taxon>
        <taxon>Magnoliopsida</taxon>
        <taxon>eudicotyledons</taxon>
        <taxon>Gunneridae</taxon>
        <taxon>Pentapetalae</taxon>
        <taxon>asterids</taxon>
        <taxon>campanulids</taxon>
        <taxon>Asterales</taxon>
        <taxon>Asteraceae</taxon>
        <taxon>Asteroideae</taxon>
        <taxon>Anthemideae</taxon>
        <taxon>Artemisiinae</taxon>
        <taxon>Artemisia</taxon>
    </lineage>
</organism>
<evidence type="ECO:0000313" key="8">
    <source>
        <dbReference type="Proteomes" id="UP000245207"/>
    </source>
</evidence>
<reference evidence="7 8" key="1">
    <citation type="journal article" date="2018" name="Mol. Plant">
        <title>The genome of Artemisia annua provides insight into the evolution of Asteraceae family and artemisinin biosynthesis.</title>
        <authorList>
            <person name="Shen Q."/>
            <person name="Zhang L."/>
            <person name="Liao Z."/>
            <person name="Wang S."/>
            <person name="Yan T."/>
            <person name="Shi P."/>
            <person name="Liu M."/>
            <person name="Fu X."/>
            <person name="Pan Q."/>
            <person name="Wang Y."/>
            <person name="Lv Z."/>
            <person name="Lu X."/>
            <person name="Zhang F."/>
            <person name="Jiang W."/>
            <person name="Ma Y."/>
            <person name="Chen M."/>
            <person name="Hao X."/>
            <person name="Li L."/>
            <person name="Tang Y."/>
            <person name="Lv G."/>
            <person name="Zhou Y."/>
            <person name="Sun X."/>
            <person name="Brodelius P.E."/>
            <person name="Rose J.K.C."/>
            <person name="Tang K."/>
        </authorList>
    </citation>
    <scope>NUCLEOTIDE SEQUENCE [LARGE SCALE GENOMIC DNA]</scope>
    <source>
        <strain evidence="8">cv. Huhao1</strain>
        <tissue evidence="7">Leaf</tissue>
    </source>
</reference>
<keyword evidence="8" id="KW-1185">Reference proteome</keyword>
<dbReference type="PANTHER" id="PTHR46915:SF2">
    <property type="entry name" value="UBIQUITIN-LIKE PROTEASE 4"/>
    <property type="match status" value="1"/>
</dbReference>
<dbReference type="GO" id="GO:0006508">
    <property type="term" value="P:proteolysis"/>
    <property type="evidence" value="ECO:0007669"/>
    <property type="project" value="UniProtKB-KW"/>
</dbReference>
<name>A0A2U1PZ04_ARTAN</name>
<feature type="region of interest" description="Disordered" evidence="5">
    <location>
        <begin position="161"/>
        <end position="244"/>
    </location>
</feature>
<feature type="domain" description="Ubiquitin-like protease family profile" evidence="6">
    <location>
        <begin position="286"/>
        <end position="473"/>
    </location>
</feature>
<keyword evidence="3" id="KW-0378">Hydrolase</keyword>
<evidence type="ECO:0000259" key="6">
    <source>
        <dbReference type="PROSITE" id="PS50600"/>
    </source>
</evidence>
<feature type="compositionally biased region" description="Polar residues" evidence="5">
    <location>
        <begin position="165"/>
        <end position="178"/>
    </location>
</feature>
<feature type="compositionally biased region" description="Polar residues" evidence="5">
    <location>
        <begin position="199"/>
        <end position="218"/>
    </location>
</feature>
<dbReference type="OrthoDB" id="442460at2759"/>
<keyword evidence="4" id="KW-0788">Thiol protease</keyword>
<dbReference type="GO" id="GO:0016926">
    <property type="term" value="P:protein desumoylation"/>
    <property type="evidence" value="ECO:0007669"/>
    <property type="project" value="UniProtKB-ARBA"/>
</dbReference>
<evidence type="ECO:0000256" key="3">
    <source>
        <dbReference type="ARBA" id="ARBA00022801"/>
    </source>
</evidence>
<dbReference type="PROSITE" id="PS50600">
    <property type="entry name" value="ULP_PROTEASE"/>
    <property type="match status" value="1"/>
</dbReference>
<dbReference type="EMBL" id="PKPP01000586">
    <property type="protein sequence ID" value="PWA90947.1"/>
    <property type="molecule type" value="Genomic_DNA"/>
</dbReference>
<gene>
    <name evidence="7" type="ORF">CTI12_AA095650</name>
</gene>
<evidence type="ECO:0000256" key="5">
    <source>
        <dbReference type="SAM" id="MobiDB-lite"/>
    </source>
</evidence>
<dbReference type="GO" id="GO:0008234">
    <property type="term" value="F:cysteine-type peptidase activity"/>
    <property type="evidence" value="ECO:0007669"/>
    <property type="project" value="UniProtKB-KW"/>
</dbReference>
<evidence type="ECO:0000313" key="7">
    <source>
        <dbReference type="EMBL" id="PWA90947.1"/>
    </source>
</evidence>
<evidence type="ECO:0000256" key="2">
    <source>
        <dbReference type="ARBA" id="ARBA00022670"/>
    </source>
</evidence>
<keyword evidence="2" id="KW-0645">Protease</keyword>
<dbReference type="InterPro" id="IPR003653">
    <property type="entry name" value="Peptidase_C48_C"/>
</dbReference>
<dbReference type="Gene3D" id="3.30.310.130">
    <property type="entry name" value="Ubiquitin-related"/>
    <property type="match status" value="1"/>
</dbReference>
<protein>
    <submittedName>
        <fullName evidence="7">Peptidase C48, SUMO/Sentrin/Ubl1</fullName>
    </submittedName>
</protein>
<sequence length="529" mass="61907">MPLDLDMDMLFKEDPCDDDRPPEIIITKPSKGFVERDHEFELKTEKELKEMIMKNKNHVFSFGHKLPDKGEKLRLTIQRCEDELERRLKMNQNNKVGVKGQETLVYSDLSDECESGRKETSDQKFKNSPSFANLLLKKMDENKNSRTVNAFDVSFLSQRIKKSKNSNQGSGNGQSKPMFSSKPKPSRSRTTRKVDNMKNIISNGGKVNSRATTSSCDFSSRRRAHTPPKQPLTKSRTRHGSSYNLVDEDDDEVEEPMVWKPPVEKLSDCMKDVKVYYPSKDDRDIVEVNYKDMECLEPEAWLSSAIMNFYIRYLQQLISSSENMIQNCHFFNTFFYSQLQKNYKGDSFLKFRKWWKRVNLFEKAYIFIPIHQSAHWSLAIICIPNKEDELGPVILHLDSLGLHNSSSIFDNIRSFVEEEWSYLRNLEDSLDLPITDEIWENLDDRIIDKRIEVPRQRNANDCGLFVLFYIERFLKEAPERLREKDLSMFSKQWFCPEEASNLRWTINDLLVGEFKIAKEKETAALSPEI</sequence>
<dbReference type="Proteomes" id="UP000245207">
    <property type="component" value="Unassembled WGS sequence"/>
</dbReference>
<dbReference type="Pfam" id="PF02902">
    <property type="entry name" value="Peptidase_C48"/>
    <property type="match status" value="1"/>
</dbReference>
<proteinExistence type="inferred from homology"/>
<comment type="caution">
    <text evidence="7">The sequence shown here is derived from an EMBL/GenBank/DDBJ whole genome shotgun (WGS) entry which is preliminary data.</text>
</comment>
<evidence type="ECO:0000256" key="1">
    <source>
        <dbReference type="ARBA" id="ARBA00005234"/>
    </source>
</evidence>
<evidence type="ECO:0000256" key="4">
    <source>
        <dbReference type="ARBA" id="ARBA00022807"/>
    </source>
</evidence>
<dbReference type="STRING" id="35608.A0A2U1PZ04"/>
<dbReference type="InterPro" id="IPR038765">
    <property type="entry name" value="Papain-like_cys_pep_sf"/>
</dbReference>
<dbReference type="AlphaFoldDB" id="A0A2U1PZ04"/>
<comment type="similarity">
    <text evidence="1">Belongs to the peptidase C48 family.</text>
</comment>